<comment type="similarity">
    <text evidence="1">Belongs to the short-chain dehydrogenases/reductases (SDR) family.</text>
</comment>
<evidence type="ECO:0000256" key="2">
    <source>
        <dbReference type="ARBA" id="ARBA00023002"/>
    </source>
</evidence>
<dbReference type="PANTHER" id="PTHR42760">
    <property type="entry name" value="SHORT-CHAIN DEHYDROGENASES/REDUCTASES FAMILY MEMBER"/>
    <property type="match status" value="1"/>
</dbReference>
<protein>
    <recommendedName>
        <fullName evidence="5">Oxidoreductase</fullName>
    </recommendedName>
</protein>
<dbReference type="Proteomes" id="UP000256709">
    <property type="component" value="Unassembled WGS sequence"/>
</dbReference>
<dbReference type="InterPro" id="IPR002347">
    <property type="entry name" value="SDR_fam"/>
</dbReference>
<gene>
    <name evidence="3" type="ORF">B7R21_17875</name>
</gene>
<dbReference type="GO" id="GO:0016616">
    <property type="term" value="F:oxidoreductase activity, acting on the CH-OH group of donors, NAD or NADP as acceptor"/>
    <property type="evidence" value="ECO:0007669"/>
    <property type="project" value="TreeGrafter"/>
</dbReference>
<organism evidence="3 4">
    <name type="scientific">Subtercola boreus</name>
    <dbReference type="NCBI Taxonomy" id="120213"/>
    <lineage>
        <taxon>Bacteria</taxon>
        <taxon>Bacillati</taxon>
        <taxon>Actinomycetota</taxon>
        <taxon>Actinomycetes</taxon>
        <taxon>Micrococcales</taxon>
        <taxon>Microbacteriaceae</taxon>
        <taxon>Subtercola</taxon>
    </lineage>
</organism>
<keyword evidence="2" id="KW-0560">Oxidoreductase</keyword>
<dbReference type="CDD" id="cd05233">
    <property type="entry name" value="SDR_c"/>
    <property type="match status" value="1"/>
</dbReference>
<dbReference type="PRINTS" id="PR00081">
    <property type="entry name" value="GDHRDH"/>
</dbReference>
<accession>A0A3E0VAL3</accession>
<evidence type="ECO:0000313" key="4">
    <source>
        <dbReference type="Proteomes" id="UP000256709"/>
    </source>
</evidence>
<evidence type="ECO:0008006" key="5">
    <source>
        <dbReference type="Google" id="ProtNLM"/>
    </source>
</evidence>
<name>A0A3E0VAL3_9MICO</name>
<dbReference type="Pfam" id="PF13561">
    <property type="entry name" value="adh_short_C2"/>
    <property type="match status" value="1"/>
</dbReference>
<dbReference type="Gene3D" id="3.40.50.720">
    <property type="entry name" value="NAD(P)-binding Rossmann-like Domain"/>
    <property type="match status" value="1"/>
</dbReference>
<sequence>MILMGVLDGRIAIVTGAAGGIGEAVSRRFAEEGAGLVLSDIRGDRVQEIAAEIVDAGGRAIAVGADLAVESDISAVVDAAIATYGQVDILANIGQGGMDRHTFLEDTTVENALFTFTTGPLQAMLFMQKCLPHMKAKHYGRIINVASHSAILGLPGFAPYEIAKGGVQALTRNASQEWGKYGIVTNLFLPGIKTPAFDLTEQGREQAVLLATQIPVGRFGLPYEDCTPLVLFLASEGAGYVNGQSIGVDGGKTMIA</sequence>
<dbReference type="FunFam" id="3.40.50.720:FF:000084">
    <property type="entry name" value="Short-chain dehydrogenase reductase"/>
    <property type="match status" value="1"/>
</dbReference>
<evidence type="ECO:0000313" key="3">
    <source>
        <dbReference type="EMBL" id="RFA06896.1"/>
    </source>
</evidence>
<reference evidence="3 4" key="1">
    <citation type="submission" date="2017-04" db="EMBL/GenBank/DDBJ databases">
        <title>Comparative genome analysis of Subtercola boreus.</title>
        <authorList>
            <person name="Cho Y.-J."/>
            <person name="Cho A."/>
            <person name="Kim O.-S."/>
            <person name="Lee J.-I."/>
        </authorList>
    </citation>
    <scope>NUCLEOTIDE SEQUENCE [LARGE SCALE GENOMIC DNA]</scope>
    <source>
        <strain evidence="3 4">P27444</strain>
    </source>
</reference>
<dbReference type="PANTHER" id="PTHR42760:SF40">
    <property type="entry name" value="3-OXOACYL-[ACYL-CARRIER-PROTEIN] REDUCTASE, CHLOROPLASTIC"/>
    <property type="match status" value="1"/>
</dbReference>
<comment type="caution">
    <text evidence="3">The sequence shown here is derived from an EMBL/GenBank/DDBJ whole genome shotgun (WGS) entry which is preliminary data.</text>
</comment>
<dbReference type="EMBL" id="NBXA01000036">
    <property type="protein sequence ID" value="RFA06896.1"/>
    <property type="molecule type" value="Genomic_DNA"/>
</dbReference>
<dbReference type="SUPFAM" id="SSF51735">
    <property type="entry name" value="NAD(P)-binding Rossmann-fold domains"/>
    <property type="match status" value="1"/>
</dbReference>
<dbReference type="AlphaFoldDB" id="A0A3E0VAL3"/>
<evidence type="ECO:0000256" key="1">
    <source>
        <dbReference type="ARBA" id="ARBA00006484"/>
    </source>
</evidence>
<dbReference type="GO" id="GO:0030497">
    <property type="term" value="P:fatty acid elongation"/>
    <property type="evidence" value="ECO:0007669"/>
    <property type="project" value="TreeGrafter"/>
</dbReference>
<dbReference type="InterPro" id="IPR036291">
    <property type="entry name" value="NAD(P)-bd_dom_sf"/>
</dbReference>
<proteinExistence type="inferred from homology"/>